<dbReference type="Gene3D" id="3.40.50.1820">
    <property type="entry name" value="alpha/beta hydrolase"/>
    <property type="match status" value="1"/>
</dbReference>
<evidence type="ECO:0000256" key="1">
    <source>
        <dbReference type="ARBA" id="ARBA00022801"/>
    </source>
</evidence>
<gene>
    <name evidence="3" type="ORF">EHE19_005280</name>
</gene>
<dbReference type="RefSeq" id="WP_137698399.1">
    <property type="nucleotide sequence ID" value="NZ_CP061336.1"/>
</dbReference>
<dbReference type="Proteomes" id="UP000306409">
    <property type="component" value="Chromosome"/>
</dbReference>
<proteinExistence type="predicted"/>
<reference evidence="3 4" key="1">
    <citation type="submission" date="2020-09" db="EMBL/GenBank/DDBJ databases">
        <title>Characterization and genome sequencing of Ruminiclostridium sp. nov. MA18.</title>
        <authorList>
            <person name="Rettenmaier R."/>
            <person name="Kowollik M.-L."/>
            <person name="Liebl W."/>
            <person name="Zverlov V."/>
        </authorList>
    </citation>
    <scope>NUCLEOTIDE SEQUENCE [LARGE SCALE GENOMIC DNA]</scope>
    <source>
        <strain evidence="3 4">MA18</strain>
    </source>
</reference>
<dbReference type="AlphaFoldDB" id="A0A4U7JDF9"/>
<feature type="domain" description="BD-FAE-like" evidence="2">
    <location>
        <begin position="67"/>
        <end position="257"/>
    </location>
</feature>
<dbReference type="Pfam" id="PF20434">
    <property type="entry name" value="BD-FAE"/>
    <property type="match status" value="1"/>
</dbReference>
<dbReference type="SUPFAM" id="SSF53474">
    <property type="entry name" value="alpha/beta-Hydrolases"/>
    <property type="match status" value="1"/>
</dbReference>
<evidence type="ECO:0000313" key="4">
    <source>
        <dbReference type="Proteomes" id="UP000306409"/>
    </source>
</evidence>
<dbReference type="PANTHER" id="PTHR48081:SF33">
    <property type="entry name" value="KYNURENINE FORMAMIDASE"/>
    <property type="match status" value="1"/>
</dbReference>
<organism evidence="3 4">
    <name type="scientific">Ruminiclostridium herbifermentans</name>
    <dbReference type="NCBI Taxonomy" id="2488810"/>
    <lineage>
        <taxon>Bacteria</taxon>
        <taxon>Bacillati</taxon>
        <taxon>Bacillota</taxon>
        <taxon>Clostridia</taxon>
        <taxon>Eubacteriales</taxon>
        <taxon>Oscillospiraceae</taxon>
        <taxon>Ruminiclostridium</taxon>
    </lineage>
</organism>
<keyword evidence="1 3" id="KW-0378">Hydrolase</keyword>
<dbReference type="InterPro" id="IPR049492">
    <property type="entry name" value="BD-FAE-like_dom"/>
</dbReference>
<dbReference type="GO" id="GO:0016787">
    <property type="term" value="F:hydrolase activity"/>
    <property type="evidence" value="ECO:0007669"/>
    <property type="project" value="UniProtKB-KW"/>
</dbReference>
<dbReference type="EMBL" id="CP061336">
    <property type="protein sequence ID" value="QNU67864.1"/>
    <property type="molecule type" value="Genomic_DNA"/>
</dbReference>
<dbReference type="PANTHER" id="PTHR48081">
    <property type="entry name" value="AB HYDROLASE SUPERFAMILY PROTEIN C4A8.06C"/>
    <property type="match status" value="1"/>
</dbReference>
<dbReference type="PROSITE" id="PS00122">
    <property type="entry name" value="CARBOXYLESTERASE_B_1"/>
    <property type="match status" value="1"/>
</dbReference>
<name>A0A4U7JDF9_9FIRM</name>
<keyword evidence="4" id="KW-1185">Reference proteome</keyword>
<dbReference type="InterPro" id="IPR050300">
    <property type="entry name" value="GDXG_lipolytic_enzyme"/>
</dbReference>
<dbReference type="OrthoDB" id="9815425at2"/>
<dbReference type="InterPro" id="IPR019826">
    <property type="entry name" value="Carboxylesterase_B_AS"/>
</dbReference>
<dbReference type="KEGG" id="rher:EHE19_005280"/>
<protein>
    <submittedName>
        <fullName evidence="3">Alpha/beta hydrolase</fullName>
    </submittedName>
</protein>
<dbReference type="InterPro" id="IPR029058">
    <property type="entry name" value="AB_hydrolase_fold"/>
</dbReference>
<evidence type="ECO:0000313" key="3">
    <source>
        <dbReference type="EMBL" id="QNU67864.1"/>
    </source>
</evidence>
<sequence length="303" mass="34341">MSYETEYSQFVESKQPLASLQEEDFKIYSNCGTVYNSLNHLVDQSSIDYFEVQYGEEPLQNLDIRRLKTNAQKQRPVVLFIHGGGWNAEDKNSCIYSGALSWVKKDYVVVAINYRLSPNVIHPLQVEDCAKGLKWLIDNIKDFGGNPDEICVIGHSAGAHLAALLVSGEKWHKKFEIDINKVKCWIPVSGVYDLSLPENYLHPIIKASIDTMLGDADINDCSPIKHITGKEPPCLILHGGDDWLVPSTNSLKLYEMLIEKGTDKVKYIKVPGYWHFNMMLGYDIEGHKVAEIINDYLEEMLSD</sequence>
<evidence type="ECO:0000259" key="2">
    <source>
        <dbReference type="Pfam" id="PF20434"/>
    </source>
</evidence>
<accession>A0A4U7JDF9</accession>